<comment type="catalytic activity">
    <reaction evidence="1">
        <text>inosine + phosphate = alpha-D-ribose 1-phosphate + hypoxanthine</text>
        <dbReference type="Rhea" id="RHEA:27646"/>
        <dbReference type="ChEBI" id="CHEBI:17368"/>
        <dbReference type="ChEBI" id="CHEBI:17596"/>
        <dbReference type="ChEBI" id="CHEBI:43474"/>
        <dbReference type="ChEBI" id="CHEBI:57720"/>
        <dbReference type="EC" id="2.4.2.1"/>
    </reaction>
    <physiologicalReaction direction="left-to-right" evidence="1">
        <dbReference type="Rhea" id="RHEA:27647"/>
    </physiologicalReaction>
</comment>
<keyword evidence="3" id="KW-0808">Transferase</keyword>
<comment type="catalytic activity">
    <reaction evidence="7">
        <text>adenosine + H2O + H(+) = inosine + NH4(+)</text>
        <dbReference type="Rhea" id="RHEA:24408"/>
        <dbReference type="ChEBI" id="CHEBI:15377"/>
        <dbReference type="ChEBI" id="CHEBI:15378"/>
        <dbReference type="ChEBI" id="CHEBI:16335"/>
        <dbReference type="ChEBI" id="CHEBI:17596"/>
        <dbReference type="ChEBI" id="CHEBI:28938"/>
        <dbReference type="EC" id="3.5.4.4"/>
    </reaction>
    <physiologicalReaction direction="left-to-right" evidence="7">
        <dbReference type="Rhea" id="RHEA:24409"/>
    </physiologicalReaction>
</comment>
<evidence type="ECO:0000256" key="9">
    <source>
        <dbReference type="ARBA" id="ARBA00049893"/>
    </source>
</evidence>
<dbReference type="GO" id="GO:0017061">
    <property type="term" value="F:S-methyl-5-thioadenosine phosphorylase activity"/>
    <property type="evidence" value="ECO:0007669"/>
    <property type="project" value="UniProtKB-EC"/>
</dbReference>
<evidence type="ECO:0000313" key="12">
    <source>
        <dbReference type="EMBL" id="CAB4862637.1"/>
    </source>
</evidence>
<dbReference type="Gene3D" id="3.60.140.10">
    <property type="entry name" value="CNF1/YfiH-like putative cysteine hydrolases"/>
    <property type="match status" value="1"/>
</dbReference>
<comment type="similarity">
    <text evidence="2">Belongs to the purine nucleoside phosphorylase YfiH/LACC1 family.</text>
</comment>
<proteinExistence type="inferred from homology"/>
<accession>A0A6J7CVS6</accession>
<evidence type="ECO:0000256" key="2">
    <source>
        <dbReference type="ARBA" id="ARBA00007353"/>
    </source>
</evidence>
<evidence type="ECO:0000313" key="10">
    <source>
        <dbReference type="EMBL" id="CAB4664153.1"/>
    </source>
</evidence>
<evidence type="ECO:0000256" key="7">
    <source>
        <dbReference type="ARBA" id="ARBA00047989"/>
    </source>
</evidence>
<keyword evidence="6" id="KW-0862">Zinc</keyword>
<dbReference type="InterPro" id="IPR011324">
    <property type="entry name" value="Cytotoxic_necrot_fac-like_cat"/>
</dbReference>
<dbReference type="CDD" id="cd16833">
    <property type="entry name" value="YfiH"/>
    <property type="match status" value="1"/>
</dbReference>
<organism evidence="12">
    <name type="scientific">freshwater metagenome</name>
    <dbReference type="NCBI Taxonomy" id="449393"/>
    <lineage>
        <taxon>unclassified sequences</taxon>
        <taxon>metagenomes</taxon>
        <taxon>ecological metagenomes</taxon>
    </lineage>
</organism>
<comment type="catalytic activity">
    <reaction evidence="9">
        <text>S-methyl-5'-thioadenosine + phosphate = 5-(methylsulfanyl)-alpha-D-ribose 1-phosphate + adenine</text>
        <dbReference type="Rhea" id="RHEA:11852"/>
        <dbReference type="ChEBI" id="CHEBI:16708"/>
        <dbReference type="ChEBI" id="CHEBI:17509"/>
        <dbReference type="ChEBI" id="CHEBI:43474"/>
        <dbReference type="ChEBI" id="CHEBI:58533"/>
        <dbReference type="EC" id="2.4.2.28"/>
    </reaction>
    <physiologicalReaction direction="left-to-right" evidence="9">
        <dbReference type="Rhea" id="RHEA:11853"/>
    </physiologicalReaction>
</comment>
<evidence type="ECO:0000256" key="4">
    <source>
        <dbReference type="ARBA" id="ARBA00022723"/>
    </source>
</evidence>
<dbReference type="SUPFAM" id="SSF64438">
    <property type="entry name" value="CNF1/YfiH-like putative cysteine hydrolases"/>
    <property type="match status" value="1"/>
</dbReference>
<evidence type="ECO:0000256" key="1">
    <source>
        <dbReference type="ARBA" id="ARBA00000553"/>
    </source>
</evidence>
<dbReference type="EMBL" id="CAEZWM010000153">
    <property type="protein sequence ID" value="CAB4664153.1"/>
    <property type="molecule type" value="Genomic_DNA"/>
</dbReference>
<keyword evidence="5" id="KW-0378">Hydrolase</keyword>
<dbReference type="PANTHER" id="PTHR30616">
    <property type="entry name" value="UNCHARACTERIZED PROTEIN YFIH"/>
    <property type="match status" value="1"/>
</dbReference>
<dbReference type="GO" id="GO:0016787">
    <property type="term" value="F:hydrolase activity"/>
    <property type="evidence" value="ECO:0007669"/>
    <property type="project" value="UniProtKB-KW"/>
</dbReference>
<evidence type="ECO:0000256" key="8">
    <source>
        <dbReference type="ARBA" id="ARBA00048968"/>
    </source>
</evidence>
<dbReference type="InterPro" id="IPR038371">
    <property type="entry name" value="Cu_polyphenol_OxRdtase_sf"/>
</dbReference>
<dbReference type="AlphaFoldDB" id="A0A6J7CVS6"/>
<protein>
    <submittedName>
        <fullName evidence="12">Unannotated protein</fullName>
    </submittedName>
</protein>
<dbReference type="InterPro" id="IPR003730">
    <property type="entry name" value="Cu_polyphenol_OxRdtase"/>
</dbReference>
<evidence type="ECO:0000256" key="5">
    <source>
        <dbReference type="ARBA" id="ARBA00022801"/>
    </source>
</evidence>
<dbReference type="EMBL" id="CAFBLK010000064">
    <property type="protein sequence ID" value="CAB4862637.1"/>
    <property type="molecule type" value="Genomic_DNA"/>
</dbReference>
<sequence length="240" mass="25224">MLNYVDLGCARVWFTDRLGGSSEPPYDSLNLATHVGDDHLAVRRNTELLASLCEGTPSDPDAWVFVTHVHGVEVLRLDEAPAGRPDADGAATNVVGLPLVAIGADCAPIAIANDSACAAIHSGWRGLEAGVISEGVAAVRELGRGEIRAIIGPCISPAHYEFGAQDLARLAAVVGPSVIGETSNGTPALDLRAGIRSALLSEQVTDIGDDLRCTFSEQSLFSFRRDGVTGRQGMVVERVR</sequence>
<dbReference type="GO" id="GO:0005507">
    <property type="term" value="F:copper ion binding"/>
    <property type="evidence" value="ECO:0007669"/>
    <property type="project" value="TreeGrafter"/>
</dbReference>
<dbReference type="Pfam" id="PF02578">
    <property type="entry name" value="Cu-oxidase_4"/>
    <property type="match status" value="1"/>
</dbReference>
<evidence type="ECO:0000313" key="11">
    <source>
        <dbReference type="EMBL" id="CAB4789783.1"/>
    </source>
</evidence>
<name>A0A6J7CVS6_9ZZZZ</name>
<gene>
    <name evidence="10" type="ORF">UFOPK2242_01143</name>
    <name evidence="11" type="ORF">UFOPK2925_01357</name>
    <name evidence="12" type="ORF">UFOPK3317_00490</name>
</gene>
<keyword evidence="4" id="KW-0479">Metal-binding</keyword>
<comment type="catalytic activity">
    <reaction evidence="8">
        <text>adenosine + phosphate = alpha-D-ribose 1-phosphate + adenine</text>
        <dbReference type="Rhea" id="RHEA:27642"/>
        <dbReference type="ChEBI" id="CHEBI:16335"/>
        <dbReference type="ChEBI" id="CHEBI:16708"/>
        <dbReference type="ChEBI" id="CHEBI:43474"/>
        <dbReference type="ChEBI" id="CHEBI:57720"/>
        <dbReference type="EC" id="2.4.2.1"/>
    </reaction>
    <physiologicalReaction direction="left-to-right" evidence="8">
        <dbReference type="Rhea" id="RHEA:27643"/>
    </physiologicalReaction>
</comment>
<evidence type="ECO:0000256" key="3">
    <source>
        <dbReference type="ARBA" id="ARBA00022679"/>
    </source>
</evidence>
<evidence type="ECO:0000256" key="6">
    <source>
        <dbReference type="ARBA" id="ARBA00022833"/>
    </source>
</evidence>
<dbReference type="EMBL" id="CAEZZU010000237">
    <property type="protein sequence ID" value="CAB4789783.1"/>
    <property type="molecule type" value="Genomic_DNA"/>
</dbReference>
<reference evidence="12" key="1">
    <citation type="submission" date="2020-05" db="EMBL/GenBank/DDBJ databases">
        <authorList>
            <person name="Chiriac C."/>
            <person name="Salcher M."/>
            <person name="Ghai R."/>
            <person name="Kavagutti S V."/>
        </authorList>
    </citation>
    <scope>NUCLEOTIDE SEQUENCE</scope>
</reference>
<dbReference type="PANTHER" id="PTHR30616:SF2">
    <property type="entry name" value="PURINE NUCLEOSIDE PHOSPHORYLASE LACC1"/>
    <property type="match status" value="1"/>
</dbReference>